<dbReference type="EMBL" id="NAJL01000017">
    <property type="protein sequence ID" value="TKA28697.1"/>
    <property type="molecule type" value="Genomic_DNA"/>
</dbReference>
<name>A0A4U0U1L7_9PEZI</name>
<proteinExistence type="predicted"/>
<feature type="compositionally biased region" description="Acidic residues" evidence="1">
    <location>
        <begin position="93"/>
        <end position="105"/>
    </location>
</feature>
<feature type="compositionally biased region" description="Acidic residues" evidence="1">
    <location>
        <begin position="123"/>
        <end position="132"/>
    </location>
</feature>
<organism evidence="2 3">
    <name type="scientific">Salinomyces thailandicus</name>
    <dbReference type="NCBI Taxonomy" id="706561"/>
    <lineage>
        <taxon>Eukaryota</taxon>
        <taxon>Fungi</taxon>
        <taxon>Dikarya</taxon>
        <taxon>Ascomycota</taxon>
        <taxon>Pezizomycotina</taxon>
        <taxon>Dothideomycetes</taxon>
        <taxon>Dothideomycetidae</taxon>
        <taxon>Mycosphaerellales</taxon>
        <taxon>Teratosphaeriaceae</taxon>
        <taxon>Salinomyces</taxon>
    </lineage>
</organism>
<evidence type="ECO:0000313" key="3">
    <source>
        <dbReference type="Proteomes" id="UP000308549"/>
    </source>
</evidence>
<dbReference type="Proteomes" id="UP000308549">
    <property type="component" value="Unassembled WGS sequence"/>
</dbReference>
<accession>A0A4U0U1L7</accession>
<keyword evidence="3" id="KW-1185">Reference proteome</keyword>
<protein>
    <recommendedName>
        <fullName evidence="4">C2H2-type domain-containing protein</fullName>
    </recommendedName>
</protein>
<evidence type="ECO:0000256" key="1">
    <source>
        <dbReference type="SAM" id="MobiDB-lite"/>
    </source>
</evidence>
<feature type="compositionally biased region" description="Basic and acidic residues" evidence="1">
    <location>
        <begin position="136"/>
        <end position="147"/>
    </location>
</feature>
<comment type="caution">
    <text evidence="2">The sequence shown here is derived from an EMBL/GenBank/DDBJ whole genome shotgun (WGS) entry which is preliminary data.</text>
</comment>
<feature type="region of interest" description="Disordered" evidence="1">
    <location>
        <begin position="79"/>
        <end position="158"/>
    </location>
</feature>
<reference evidence="2 3" key="1">
    <citation type="submission" date="2017-03" db="EMBL/GenBank/DDBJ databases">
        <title>Genomes of endolithic fungi from Antarctica.</title>
        <authorList>
            <person name="Coleine C."/>
            <person name="Masonjones S."/>
            <person name="Stajich J.E."/>
        </authorList>
    </citation>
    <scope>NUCLEOTIDE SEQUENCE [LARGE SCALE GENOMIC DNA]</scope>
    <source>
        <strain evidence="2 3">CCFEE 6315</strain>
    </source>
</reference>
<evidence type="ECO:0000313" key="2">
    <source>
        <dbReference type="EMBL" id="TKA28697.1"/>
    </source>
</evidence>
<dbReference type="AlphaFoldDB" id="A0A4U0U1L7"/>
<evidence type="ECO:0008006" key="4">
    <source>
        <dbReference type="Google" id="ProtNLM"/>
    </source>
</evidence>
<sequence length="348" mass="39329">MKTYLESSELLFEVGDDGVSRLRELTDEQVKDLQAADEALTESRDLGVGALKRRQEELEKPSGLTRAMYTHAQSNIARFRKDLDAHDSTTAQQEEEVDDDEEDGGNSDLRDSADVNIFVAEDAGTDGDDDAGSSDVARDRSAQDDILPRPNPDAGTILDKVHSPWEQWCRKVMAAKDEDAEKKYRCSACPATYGAMNKLQSHLETRAERIVDSRDSDDAHYLMLKEDGWLFPTFQNGRRDDDQYQQICRSRKNQGVVRYGRLRHLDELTQSRPANISGTASRYVTVGPSRQDFSKLKYPETMQDGPAMPTSFEQFGGERENRLLSDVLKRSGMTDEEIFGDRNKLPKF</sequence>
<gene>
    <name evidence="2" type="ORF">B0A50_03025</name>
</gene>
<feature type="region of interest" description="Disordered" evidence="1">
    <location>
        <begin position="44"/>
        <end position="67"/>
    </location>
</feature>